<feature type="binding site" evidence="17">
    <location>
        <position position="81"/>
    </location>
    <ligand>
        <name>Zn(2+)</name>
        <dbReference type="ChEBI" id="CHEBI:29105"/>
        <note>catalytic</note>
    </ligand>
</feature>
<feature type="binding site" evidence="16">
    <location>
        <position position="189"/>
    </location>
    <ligand>
        <name>substrate</name>
    </ligand>
</feature>
<accession>A0A1G9H1Z7</accession>
<evidence type="ECO:0000256" key="6">
    <source>
        <dbReference type="ARBA" id="ARBA00022619"/>
    </source>
</evidence>
<comment type="catalytic activity">
    <reaction evidence="13 14">
        <text>2,5-diamino-6-hydroxy-4-(5-phosphoribosylamino)-pyrimidine + H2O + H(+) = 5-amino-6-(5-phospho-D-ribosylamino)uracil + NH4(+)</text>
        <dbReference type="Rhea" id="RHEA:21868"/>
        <dbReference type="ChEBI" id="CHEBI:15377"/>
        <dbReference type="ChEBI" id="CHEBI:15378"/>
        <dbReference type="ChEBI" id="CHEBI:28938"/>
        <dbReference type="ChEBI" id="CHEBI:58453"/>
        <dbReference type="ChEBI" id="CHEBI:58614"/>
        <dbReference type="EC" id="3.5.4.26"/>
    </reaction>
</comment>
<keyword evidence="20" id="KW-1185">Reference proteome</keyword>
<comment type="cofactor">
    <cofactor evidence="14 17">
        <name>Zn(2+)</name>
        <dbReference type="ChEBI" id="CHEBI:29105"/>
    </cofactor>
    <text evidence="14 17">Binds 1 zinc ion.</text>
</comment>
<dbReference type="CDD" id="cd01284">
    <property type="entry name" value="Riboflavin_deaminase-reductase"/>
    <property type="match status" value="1"/>
</dbReference>
<dbReference type="OrthoDB" id="9800865at2"/>
<evidence type="ECO:0000259" key="18">
    <source>
        <dbReference type="PROSITE" id="PS51747"/>
    </source>
</evidence>
<evidence type="ECO:0000256" key="10">
    <source>
        <dbReference type="ARBA" id="ARBA00023002"/>
    </source>
</evidence>
<feature type="binding site" evidence="16">
    <location>
        <position position="209"/>
    </location>
    <ligand>
        <name>substrate</name>
    </ligand>
</feature>
<organism evidence="19 20">
    <name type="scientific">Tessaracoccus oleiagri</name>
    <dbReference type="NCBI Taxonomy" id="686624"/>
    <lineage>
        <taxon>Bacteria</taxon>
        <taxon>Bacillati</taxon>
        <taxon>Actinomycetota</taxon>
        <taxon>Actinomycetes</taxon>
        <taxon>Propionibacteriales</taxon>
        <taxon>Propionibacteriaceae</taxon>
        <taxon>Tessaracoccus</taxon>
    </lineage>
</organism>
<comment type="function">
    <text evidence="1 14">Converts 2,5-diamino-6-(ribosylamino)-4(3h)-pyrimidinone 5'-phosphate into 5-amino-6-(ribosylamino)-2,4(1h,3h)-pyrimidinedione 5'-phosphate.</text>
</comment>
<dbReference type="SUPFAM" id="SSF53597">
    <property type="entry name" value="Dihydrofolate reductase-like"/>
    <property type="match status" value="1"/>
</dbReference>
<evidence type="ECO:0000256" key="14">
    <source>
        <dbReference type="PIRNR" id="PIRNR006769"/>
    </source>
</evidence>
<dbReference type="InterPro" id="IPR002734">
    <property type="entry name" value="RibDG_C"/>
</dbReference>
<feature type="binding site" evidence="16">
    <location>
        <position position="201"/>
    </location>
    <ligand>
        <name>NADP(+)</name>
        <dbReference type="ChEBI" id="CHEBI:58349"/>
    </ligand>
</feature>
<dbReference type="Proteomes" id="UP000199475">
    <property type="component" value="Unassembled WGS sequence"/>
</dbReference>
<feature type="active site" description="Proton donor" evidence="15">
    <location>
        <position position="58"/>
    </location>
</feature>
<keyword evidence="6 14" id="KW-0686">Riboflavin biosynthesis</keyword>
<feature type="binding site" evidence="17">
    <location>
        <position position="56"/>
    </location>
    <ligand>
        <name>Zn(2+)</name>
        <dbReference type="ChEBI" id="CHEBI:29105"/>
        <note>catalytic</note>
    </ligand>
</feature>
<evidence type="ECO:0000256" key="7">
    <source>
        <dbReference type="ARBA" id="ARBA00022723"/>
    </source>
</evidence>
<dbReference type="GO" id="GO:0008703">
    <property type="term" value="F:5-amino-6-(5-phosphoribosylamino)uracil reductase activity"/>
    <property type="evidence" value="ECO:0007669"/>
    <property type="project" value="UniProtKB-EC"/>
</dbReference>
<comment type="similarity">
    <text evidence="5 14">In the C-terminal section; belongs to the HTP reductase family.</text>
</comment>
<feature type="binding site" evidence="17">
    <location>
        <position position="90"/>
    </location>
    <ligand>
        <name>Zn(2+)</name>
        <dbReference type="ChEBI" id="CHEBI:29105"/>
        <note>catalytic</note>
    </ligand>
</feature>
<evidence type="ECO:0000256" key="11">
    <source>
        <dbReference type="ARBA" id="ARBA00023268"/>
    </source>
</evidence>
<evidence type="ECO:0000256" key="1">
    <source>
        <dbReference type="ARBA" id="ARBA00002151"/>
    </source>
</evidence>
<evidence type="ECO:0000256" key="17">
    <source>
        <dbReference type="PIRSR" id="PIRSR006769-3"/>
    </source>
</evidence>
<dbReference type="GO" id="GO:0009231">
    <property type="term" value="P:riboflavin biosynthetic process"/>
    <property type="evidence" value="ECO:0007669"/>
    <property type="project" value="UniProtKB-UniPathway"/>
</dbReference>
<dbReference type="EC" id="1.1.1.193" evidence="14"/>
<evidence type="ECO:0000256" key="12">
    <source>
        <dbReference type="ARBA" id="ARBA00049861"/>
    </source>
</evidence>
<evidence type="ECO:0000256" key="4">
    <source>
        <dbReference type="ARBA" id="ARBA00005259"/>
    </source>
</evidence>
<comment type="similarity">
    <text evidence="4 14">In the N-terminal section; belongs to the cytidine and deoxycytidylate deaminase family.</text>
</comment>
<evidence type="ECO:0000313" key="20">
    <source>
        <dbReference type="Proteomes" id="UP000199475"/>
    </source>
</evidence>
<feature type="binding site" evidence="16">
    <location>
        <position position="159"/>
    </location>
    <ligand>
        <name>NADP(+)</name>
        <dbReference type="ChEBI" id="CHEBI:58349"/>
    </ligand>
</feature>
<dbReference type="UniPathway" id="UPA00275">
    <property type="reaction ID" value="UER00401"/>
</dbReference>
<reference evidence="19 20" key="1">
    <citation type="submission" date="2016-10" db="EMBL/GenBank/DDBJ databases">
        <authorList>
            <person name="de Groot N.N."/>
        </authorList>
    </citation>
    <scope>NUCLEOTIDE SEQUENCE [LARGE SCALE GENOMIC DNA]</scope>
    <source>
        <strain evidence="19 20">CGMCC 1.9159</strain>
    </source>
</reference>
<keyword evidence="7 14" id="KW-0479">Metal-binding</keyword>
<dbReference type="InterPro" id="IPR002125">
    <property type="entry name" value="CMP_dCMP_dom"/>
</dbReference>
<evidence type="ECO:0000256" key="16">
    <source>
        <dbReference type="PIRSR" id="PIRSR006769-2"/>
    </source>
</evidence>
<dbReference type="Gene3D" id="3.40.430.10">
    <property type="entry name" value="Dihydrofolate Reductase, subunit A"/>
    <property type="match status" value="2"/>
</dbReference>
<dbReference type="PROSITE" id="PS51747">
    <property type="entry name" value="CYT_DCMP_DEAMINASES_2"/>
    <property type="match status" value="1"/>
</dbReference>
<dbReference type="PROSITE" id="PS00903">
    <property type="entry name" value="CYT_DCMP_DEAMINASES_1"/>
    <property type="match status" value="1"/>
</dbReference>
<evidence type="ECO:0000256" key="3">
    <source>
        <dbReference type="ARBA" id="ARBA00004910"/>
    </source>
</evidence>
<dbReference type="InterPro" id="IPR016192">
    <property type="entry name" value="APOBEC/CMP_deaminase_Zn-bd"/>
</dbReference>
<feature type="binding site" evidence="16">
    <location>
        <position position="205"/>
    </location>
    <ligand>
        <name>NADP(+)</name>
        <dbReference type="ChEBI" id="CHEBI:58349"/>
    </ligand>
</feature>
<dbReference type="InterPro" id="IPR004794">
    <property type="entry name" value="Eubact_RibD"/>
</dbReference>
<dbReference type="InterPro" id="IPR016193">
    <property type="entry name" value="Cytidine_deaminase-like"/>
</dbReference>
<feature type="binding site" evidence="16">
    <location>
        <position position="271"/>
    </location>
    <ligand>
        <name>substrate</name>
    </ligand>
</feature>
<dbReference type="PIRSF" id="PIRSF006769">
    <property type="entry name" value="RibD"/>
    <property type="match status" value="1"/>
</dbReference>
<proteinExistence type="inferred from homology"/>
<keyword evidence="8 14" id="KW-0862">Zinc</keyword>
<dbReference type="AlphaFoldDB" id="A0A1G9H1Z7"/>
<evidence type="ECO:0000256" key="5">
    <source>
        <dbReference type="ARBA" id="ARBA00007417"/>
    </source>
</evidence>
<feature type="binding site" evidence="16">
    <location>
        <position position="173"/>
    </location>
    <ligand>
        <name>substrate</name>
    </ligand>
</feature>
<evidence type="ECO:0000256" key="8">
    <source>
        <dbReference type="ARBA" id="ARBA00022833"/>
    </source>
</evidence>
<evidence type="ECO:0000256" key="9">
    <source>
        <dbReference type="ARBA" id="ARBA00022857"/>
    </source>
</evidence>
<gene>
    <name evidence="19" type="ORF">SAMN04488242_0025</name>
</gene>
<evidence type="ECO:0000256" key="15">
    <source>
        <dbReference type="PIRSR" id="PIRSR006769-1"/>
    </source>
</evidence>
<dbReference type="PANTHER" id="PTHR38011">
    <property type="entry name" value="DIHYDROFOLATE REDUCTASE FAMILY PROTEIN (AFU_ORTHOLOGUE AFUA_8G06820)"/>
    <property type="match status" value="1"/>
</dbReference>
<sequence length="345" mass="35765">MVDHRTQVDLGHMRRALELAASGPEADPNPRVGAVVLDSRGEVAGEGFHRGAGSPHAEVEALRNAGHRARGGTAYVTLEPCAHEGRTGPCTDALLDAGVARVVFATGDPNPAASGGAARLGAAGVQVDSGLLKAEALAVNRTWAHRIRTGRPFVTWKFAATLDGRSAAEDGTSQWITGEEARNDVHRLRARCGAIIVGTGTALTDDPGLTVRGLDAPLPRPPLRVVIGRTPLPPSANLFSGEAPTRVFPHRDVGRALRQLAEDGIHHALLEGGPTLAASLLANGLVDEVVAYVAPALLGAGRAAVGSLGIHTIGGAVRLHPTSVSLVGEDVRIIAVPNHQKQETH</sequence>
<evidence type="ECO:0000256" key="13">
    <source>
        <dbReference type="ARBA" id="ARBA00049886"/>
    </source>
</evidence>
<dbReference type="GO" id="GO:0008270">
    <property type="term" value="F:zinc ion binding"/>
    <property type="evidence" value="ECO:0007669"/>
    <property type="project" value="InterPro"/>
</dbReference>
<dbReference type="EC" id="3.5.4.26" evidence="14"/>
<dbReference type="Pfam" id="PF00383">
    <property type="entry name" value="dCMP_cyt_deam_1"/>
    <property type="match status" value="1"/>
</dbReference>
<keyword evidence="14" id="KW-0378">Hydrolase</keyword>
<dbReference type="NCBIfam" id="TIGR00326">
    <property type="entry name" value="eubact_ribD"/>
    <property type="match status" value="1"/>
</dbReference>
<keyword evidence="11" id="KW-0511">Multifunctional enzyme</keyword>
<dbReference type="EMBL" id="FNGP01000001">
    <property type="protein sequence ID" value="SDL06899.1"/>
    <property type="molecule type" value="Genomic_DNA"/>
</dbReference>
<dbReference type="PANTHER" id="PTHR38011:SF7">
    <property type="entry name" value="2,5-DIAMINO-6-RIBOSYLAMINO-4(3H)-PYRIMIDINONE 5'-PHOSPHATE REDUCTASE"/>
    <property type="match status" value="1"/>
</dbReference>
<feature type="binding site" evidence="16">
    <location>
        <position position="175"/>
    </location>
    <ligand>
        <name>NADP(+)</name>
        <dbReference type="ChEBI" id="CHEBI:58349"/>
    </ligand>
</feature>
<comment type="pathway">
    <text evidence="3 14">Cofactor biosynthesis; riboflavin biosynthesis; 5-amino-6-(D-ribitylamino)uracil from GTP: step 3/4.</text>
</comment>
<dbReference type="Gene3D" id="3.40.140.10">
    <property type="entry name" value="Cytidine Deaminase, domain 2"/>
    <property type="match status" value="1"/>
</dbReference>
<dbReference type="RefSeq" id="WP_093247751.1">
    <property type="nucleotide sequence ID" value="NZ_FNGP01000001.1"/>
</dbReference>
<name>A0A1G9H1Z7_9ACTN</name>
<dbReference type="STRING" id="686624.SAMN04488242_0025"/>
<dbReference type="InterPro" id="IPR024072">
    <property type="entry name" value="DHFR-like_dom_sf"/>
</dbReference>
<protein>
    <recommendedName>
        <fullName evidence="14">Riboflavin biosynthesis protein RibD</fullName>
    </recommendedName>
    <domain>
        <recommendedName>
            <fullName evidence="14">Diaminohydroxyphosphoribosylaminopyrimidine deaminase</fullName>
            <shortName evidence="14">DRAP deaminase</shortName>
            <ecNumber evidence="14">3.5.4.26</ecNumber>
        </recommendedName>
        <alternativeName>
            <fullName evidence="14">Riboflavin-specific deaminase</fullName>
        </alternativeName>
    </domain>
    <domain>
        <recommendedName>
            <fullName evidence="14">5-amino-6-(5-phosphoribosylamino)uracil reductase</fullName>
            <ecNumber evidence="14">1.1.1.193</ecNumber>
        </recommendedName>
        <alternativeName>
            <fullName evidence="14">HTP reductase</fullName>
        </alternativeName>
    </domain>
</protein>
<evidence type="ECO:0000313" key="19">
    <source>
        <dbReference type="EMBL" id="SDL06899.1"/>
    </source>
</evidence>
<dbReference type="GO" id="GO:0008835">
    <property type="term" value="F:diaminohydroxyphosphoribosylaminopyrimidine deaminase activity"/>
    <property type="evidence" value="ECO:0007669"/>
    <property type="project" value="UniProtKB-EC"/>
</dbReference>
<dbReference type="InterPro" id="IPR050765">
    <property type="entry name" value="Riboflavin_Biosynth_HTPR"/>
</dbReference>
<keyword evidence="9 14" id="KW-0521">NADP</keyword>
<feature type="domain" description="CMP/dCMP-type deaminase" evidence="18">
    <location>
        <begin position="7"/>
        <end position="128"/>
    </location>
</feature>
<comment type="catalytic activity">
    <reaction evidence="12 14">
        <text>5-amino-6-(5-phospho-D-ribitylamino)uracil + NADP(+) = 5-amino-6-(5-phospho-D-ribosylamino)uracil + NADPH + H(+)</text>
        <dbReference type="Rhea" id="RHEA:17845"/>
        <dbReference type="ChEBI" id="CHEBI:15378"/>
        <dbReference type="ChEBI" id="CHEBI:57783"/>
        <dbReference type="ChEBI" id="CHEBI:58349"/>
        <dbReference type="ChEBI" id="CHEBI:58421"/>
        <dbReference type="ChEBI" id="CHEBI:58453"/>
        <dbReference type="EC" id="1.1.1.193"/>
    </reaction>
</comment>
<comment type="pathway">
    <text evidence="2 14">Cofactor biosynthesis; riboflavin biosynthesis; 5-amino-6-(D-ribitylamino)uracil from GTP: step 2/4.</text>
</comment>
<evidence type="ECO:0000256" key="2">
    <source>
        <dbReference type="ARBA" id="ARBA00004882"/>
    </source>
</evidence>
<feature type="binding site" evidence="16">
    <location>
        <begin position="273"/>
        <end position="279"/>
    </location>
    <ligand>
        <name>NADP(+)</name>
        <dbReference type="ChEBI" id="CHEBI:58349"/>
    </ligand>
</feature>
<feature type="binding site" evidence="16">
    <location>
        <position position="212"/>
    </location>
    <ligand>
        <name>substrate</name>
    </ligand>
</feature>
<keyword evidence="10 14" id="KW-0560">Oxidoreductase</keyword>
<dbReference type="SUPFAM" id="SSF53927">
    <property type="entry name" value="Cytidine deaminase-like"/>
    <property type="match status" value="1"/>
</dbReference>
<dbReference type="Pfam" id="PF01872">
    <property type="entry name" value="RibD_C"/>
    <property type="match status" value="1"/>
</dbReference>